<dbReference type="InterPro" id="IPR011006">
    <property type="entry name" value="CheY-like_superfamily"/>
</dbReference>
<dbReference type="PANTHER" id="PTHR43214">
    <property type="entry name" value="TWO-COMPONENT RESPONSE REGULATOR"/>
    <property type="match status" value="1"/>
</dbReference>
<feature type="domain" description="Response regulatory" evidence="4">
    <location>
        <begin position="16"/>
        <end position="131"/>
    </location>
</feature>
<dbReference type="GO" id="GO:0000160">
    <property type="term" value="P:phosphorelay signal transduction system"/>
    <property type="evidence" value="ECO:0007669"/>
    <property type="project" value="InterPro"/>
</dbReference>
<comment type="caution">
    <text evidence="2">Lacks conserved residue(s) required for the propagation of feature annotation.</text>
</comment>
<dbReference type="PANTHER" id="PTHR43214:SF42">
    <property type="entry name" value="TRANSCRIPTIONAL REGULATORY PROTEIN DESR"/>
    <property type="match status" value="1"/>
</dbReference>
<accession>A0A1I5C6Q8</accession>
<dbReference type="STRING" id="455193.SAMN05421805_10778"/>
<keyword evidence="1" id="KW-0238">DNA-binding</keyword>
<dbReference type="InterPro" id="IPR000792">
    <property type="entry name" value="Tscrpt_reg_LuxR_C"/>
</dbReference>
<dbReference type="InterPro" id="IPR016032">
    <property type="entry name" value="Sig_transdc_resp-reg_C-effctor"/>
</dbReference>
<evidence type="ECO:0000256" key="2">
    <source>
        <dbReference type="PROSITE-ProRule" id="PRU00169"/>
    </source>
</evidence>
<gene>
    <name evidence="5" type="ORF">ATL45_7403</name>
    <name evidence="6" type="ORF">SAMN05421805_10778</name>
</gene>
<sequence>MIQLGRVPWGLLVEIDVMVSDDLQLSRLGLTALLEQNEEMRVVSAVEGGLDALEFAEKHRPDVAIISFEGPDNDAIAIAEKIASLPECRSLLLSTAFSRSIVRQAFTSGIDGMVQRSAPPRQFFDAILRVYRGERVFDPELTVAALGNEGCPLSSREFAVLEHVARGDTVGEIAARLHLSEGTVRNYVSSVVAKLGARNRIDALLIARNLNWI</sequence>
<evidence type="ECO:0000313" key="5">
    <source>
        <dbReference type="EMBL" id="RKT88957.1"/>
    </source>
</evidence>
<reference evidence="6 7" key="1">
    <citation type="submission" date="2016-10" db="EMBL/GenBank/DDBJ databases">
        <authorList>
            <person name="de Groot N.N."/>
        </authorList>
    </citation>
    <scope>NUCLEOTIDE SEQUENCE [LARGE SCALE GENOMIC DNA]</scope>
    <source>
        <strain evidence="6 7">CPCC 201259</strain>
    </source>
</reference>
<dbReference type="PRINTS" id="PR00038">
    <property type="entry name" value="HTHLUXR"/>
</dbReference>
<dbReference type="EMBL" id="RBXX01000002">
    <property type="protein sequence ID" value="RKT88957.1"/>
    <property type="molecule type" value="Genomic_DNA"/>
</dbReference>
<evidence type="ECO:0000259" key="3">
    <source>
        <dbReference type="PROSITE" id="PS50043"/>
    </source>
</evidence>
<evidence type="ECO:0000256" key="1">
    <source>
        <dbReference type="ARBA" id="ARBA00023125"/>
    </source>
</evidence>
<dbReference type="Pfam" id="PF00072">
    <property type="entry name" value="Response_reg"/>
    <property type="match status" value="1"/>
</dbReference>
<dbReference type="AlphaFoldDB" id="A0A1I5C6Q8"/>
<name>A0A1I5C6Q8_9PSEU</name>
<protein>
    <submittedName>
        <fullName evidence="5">LuxR family two component transcriptional regulator</fullName>
    </submittedName>
    <submittedName>
        <fullName evidence="6">Two-component system, NarL family, response regulator DesR</fullName>
    </submittedName>
</protein>
<dbReference type="Pfam" id="PF00196">
    <property type="entry name" value="GerE"/>
    <property type="match status" value="1"/>
</dbReference>
<dbReference type="PROSITE" id="PS50110">
    <property type="entry name" value="RESPONSE_REGULATORY"/>
    <property type="match status" value="1"/>
</dbReference>
<organism evidence="6 7">
    <name type="scientific">Saccharopolyspora antimicrobica</name>
    <dbReference type="NCBI Taxonomy" id="455193"/>
    <lineage>
        <taxon>Bacteria</taxon>
        <taxon>Bacillati</taxon>
        <taxon>Actinomycetota</taxon>
        <taxon>Actinomycetes</taxon>
        <taxon>Pseudonocardiales</taxon>
        <taxon>Pseudonocardiaceae</taxon>
        <taxon>Saccharopolyspora</taxon>
    </lineage>
</organism>
<evidence type="ECO:0000313" key="8">
    <source>
        <dbReference type="Proteomes" id="UP000270697"/>
    </source>
</evidence>
<dbReference type="PROSITE" id="PS50043">
    <property type="entry name" value="HTH_LUXR_2"/>
    <property type="match status" value="1"/>
</dbReference>
<dbReference type="InterPro" id="IPR001789">
    <property type="entry name" value="Sig_transdc_resp-reg_receiver"/>
</dbReference>
<dbReference type="Proteomes" id="UP000270697">
    <property type="component" value="Unassembled WGS sequence"/>
</dbReference>
<feature type="domain" description="HTH luxR-type" evidence="3">
    <location>
        <begin position="146"/>
        <end position="211"/>
    </location>
</feature>
<dbReference type="SUPFAM" id="SSF46894">
    <property type="entry name" value="C-terminal effector domain of the bipartite response regulators"/>
    <property type="match status" value="1"/>
</dbReference>
<keyword evidence="8" id="KW-1185">Reference proteome</keyword>
<evidence type="ECO:0000259" key="4">
    <source>
        <dbReference type="PROSITE" id="PS50110"/>
    </source>
</evidence>
<dbReference type="InterPro" id="IPR039420">
    <property type="entry name" value="WalR-like"/>
</dbReference>
<dbReference type="CDD" id="cd06170">
    <property type="entry name" value="LuxR_C_like"/>
    <property type="match status" value="1"/>
</dbReference>
<proteinExistence type="predicted"/>
<dbReference type="EMBL" id="FOUP01000007">
    <property type="protein sequence ID" value="SFN82512.1"/>
    <property type="molecule type" value="Genomic_DNA"/>
</dbReference>
<dbReference type="SMART" id="SM00448">
    <property type="entry name" value="REC"/>
    <property type="match status" value="1"/>
</dbReference>
<dbReference type="SMART" id="SM00421">
    <property type="entry name" value="HTH_LUXR"/>
    <property type="match status" value="1"/>
</dbReference>
<evidence type="ECO:0000313" key="6">
    <source>
        <dbReference type="EMBL" id="SFN82512.1"/>
    </source>
</evidence>
<reference evidence="5 8" key="2">
    <citation type="submission" date="2018-10" db="EMBL/GenBank/DDBJ databases">
        <title>Sequencing the genomes of 1000 actinobacteria strains.</title>
        <authorList>
            <person name="Klenk H.-P."/>
        </authorList>
    </citation>
    <scope>NUCLEOTIDE SEQUENCE [LARGE SCALE GENOMIC DNA]</scope>
    <source>
        <strain evidence="5 8">DSM 45119</strain>
    </source>
</reference>
<dbReference type="GO" id="GO:0006355">
    <property type="term" value="P:regulation of DNA-templated transcription"/>
    <property type="evidence" value="ECO:0007669"/>
    <property type="project" value="InterPro"/>
</dbReference>
<dbReference type="Proteomes" id="UP000199398">
    <property type="component" value="Unassembled WGS sequence"/>
</dbReference>
<dbReference type="SUPFAM" id="SSF52172">
    <property type="entry name" value="CheY-like"/>
    <property type="match status" value="1"/>
</dbReference>
<dbReference type="GO" id="GO:0003677">
    <property type="term" value="F:DNA binding"/>
    <property type="evidence" value="ECO:0007669"/>
    <property type="project" value="UniProtKB-KW"/>
</dbReference>
<evidence type="ECO:0000313" key="7">
    <source>
        <dbReference type="Proteomes" id="UP000199398"/>
    </source>
</evidence>
<dbReference type="Gene3D" id="3.40.50.2300">
    <property type="match status" value="1"/>
</dbReference>
<dbReference type="PROSITE" id="PS00622">
    <property type="entry name" value="HTH_LUXR_1"/>
    <property type="match status" value="1"/>
</dbReference>